<dbReference type="GO" id="GO:0006508">
    <property type="term" value="P:proteolysis"/>
    <property type="evidence" value="ECO:0007669"/>
    <property type="project" value="InterPro"/>
</dbReference>
<evidence type="ECO:0000256" key="2">
    <source>
        <dbReference type="ARBA" id="ARBA00022801"/>
    </source>
</evidence>
<dbReference type="SUPFAM" id="SSF53474">
    <property type="entry name" value="alpha/beta-Hydrolases"/>
    <property type="match status" value="1"/>
</dbReference>
<proteinExistence type="inferred from homology"/>
<dbReference type="AlphaFoldDB" id="A0A0U3D566"/>
<dbReference type="EMBL" id="CP013729">
    <property type="protein sequence ID" value="ALV08758.1"/>
    <property type="molecule type" value="Genomic_DNA"/>
</dbReference>
<dbReference type="InterPro" id="IPR050266">
    <property type="entry name" value="AB_hydrolase_sf"/>
</dbReference>
<organism evidence="3 4">
    <name type="scientific">Roseateles depolymerans</name>
    <dbReference type="NCBI Taxonomy" id="76731"/>
    <lineage>
        <taxon>Bacteria</taxon>
        <taxon>Pseudomonadati</taxon>
        <taxon>Pseudomonadota</taxon>
        <taxon>Betaproteobacteria</taxon>
        <taxon>Burkholderiales</taxon>
        <taxon>Sphaerotilaceae</taxon>
        <taxon>Roseateles</taxon>
    </lineage>
</organism>
<dbReference type="PANTHER" id="PTHR43798">
    <property type="entry name" value="MONOACYLGLYCEROL LIPASE"/>
    <property type="match status" value="1"/>
</dbReference>
<evidence type="ECO:0000256" key="1">
    <source>
        <dbReference type="ARBA" id="ARBA00010088"/>
    </source>
</evidence>
<evidence type="ECO:0000313" key="3">
    <source>
        <dbReference type="EMBL" id="ALV08758.1"/>
    </source>
</evidence>
<dbReference type="Proteomes" id="UP000060699">
    <property type="component" value="Chromosome"/>
</dbReference>
<dbReference type="PATRIC" id="fig|76731.3.peg.4420"/>
<protein>
    <submittedName>
        <fullName evidence="3">Alpha/beta hydrolase fold family protein</fullName>
    </submittedName>
</protein>
<accession>A0A0U3D566</accession>
<dbReference type="STRING" id="76731.RD2015_4314"/>
<keyword evidence="4" id="KW-1185">Reference proteome</keyword>
<dbReference type="Pfam" id="PF00561">
    <property type="entry name" value="Abhydrolase_1"/>
    <property type="match status" value="1"/>
</dbReference>
<dbReference type="RefSeq" id="WP_058936657.1">
    <property type="nucleotide sequence ID" value="NZ_CP013729.1"/>
</dbReference>
<dbReference type="GO" id="GO:0008233">
    <property type="term" value="F:peptidase activity"/>
    <property type="evidence" value="ECO:0007669"/>
    <property type="project" value="InterPro"/>
</dbReference>
<name>A0A0U3D566_9BURK</name>
<reference evidence="3 4" key="1">
    <citation type="submission" date="2015-12" db="EMBL/GenBank/DDBJ databases">
        <title>Complete genome of Roseateles depolymerans KCTC 42856.</title>
        <authorList>
            <person name="Kim K.M."/>
        </authorList>
    </citation>
    <scope>NUCLEOTIDE SEQUENCE [LARGE SCALE GENOMIC DNA]</scope>
    <source>
        <strain evidence="3 4">KCTC 42856</strain>
    </source>
</reference>
<dbReference type="InterPro" id="IPR002410">
    <property type="entry name" value="Peptidase_S33"/>
</dbReference>
<keyword evidence="2 3" id="KW-0378">Hydrolase</keyword>
<sequence>MKIDIGGGVRLYVDVDGAGLVPDGPRMREKPTLICMHGGPGFDHSAFKPAFGQLTDLAQVVYYDHRGHGRSDPRPSSEWNLDVWADDVVRLCDALGIEKPIVLGQSFGGFVAQRYIARHPGHASKVVLSSTSHHMGLERKLAAFERRGGPQARALAEGFWAHPSHATFEAYWSGVRHLYNTQPAADPEAGSRTLANLEILLHFVAGEKQDLGLLQGLARAMCPVLVMVGEDDPVCPLEDALEIFEALPAQHRQLARFPGVGHGAWRDDPVAAFEVLRRFIAQ</sequence>
<dbReference type="InterPro" id="IPR000073">
    <property type="entry name" value="AB_hydrolase_1"/>
</dbReference>
<dbReference type="PRINTS" id="PR00793">
    <property type="entry name" value="PROAMNOPTASE"/>
</dbReference>
<evidence type="ECO:0000313" key="4">
    <source>
        <dbReference type="Proteomes" id="UP000060699"/>
    </source>
</evidence>
<dbReference type="PRINTS" id="PR00111">
    <property type="entry name" value="ABHYDROLASE"/>
</dbReference>
<gene>
    <name evidence="3" type="ORF">RD2015_4314</name>
</gene>
<dbReference type="Gene3D" id="3.40.50.1820">
    <property type="entry name" value="alpha/beta hydrolase"/>
    <property type="match status" value="1"/>
</dbReference>
<comment type="similarity">
    <text evidence="1">Belongs to the peptidase S33 family.</text>
</comment>
<dbReference type="OrthoDB" id="9799989at2"/>
<dbReference type="InterPro" id="IPR029058">
    <property type="entry name" value="AB_hydrolase_fold"/>
</dbReference>
<dbReference type="KEGG" id="rdp:RD2015_4314"/>